<dbReference type="InterPro" id="IPR011650">
    <property type="entry name" value="Peptidase_M20_dimer"/>
</dbReference>
<evidence type="ECO:0000256" key="1">
    <source>
        <dbReference type="ARBA" id="ARBA00001936"/>
    </source>
</evidence>
<comment type="subunit">
    <text evidence="3">Homodimer.</text>
</comment>
<keyword evidence="6" id="KW-0378">Hydrolase</keyword>
<evidence type="ECO:0000313" key="11">
    <source>
        <dbReference type="Proteomes" id="UP000001514"/>
    </source>
</evidence>
<dbReference type="PROSITE" id="PS00758">
    <property type="entry name" value="ARGE_DAPE_CPG2_1"/>
    <property type="match status" value="1"/>
</dbReference>
<dbReference type="Proteomes" id="UP000001514">
    <property type="component" value="Unassembled WGS sequence"/>
</dbReference>
<evidence type="ECO:0000256" key="7">
    <source>
        <dbReference type="ARBA" id="ARBA00023211"/>
    </source>
</evidence>
<keyword evidence="4" id="KW-0659">Purine metabolism</keyword>
<keyword evidence="5" id="KW-0479">Metal-binding</keyword>
<dbReference type="PANTHER" id="PTHR32494:SF19">
    <property type="entry name" value="ALLANTOATE DEIMINASE-RELATED"/>
    <property type="match status" value="1"/>
</dbReference>
<dbReference type="GO" id="GO:0006144">
    <property type="term" value="P:purine nucleobase metabolic process"/>
    <property type="evidence" value="ECO:0007669"/>
    <property type="project" value="UniProtKB-KW"/>
</dbReference>
<dbReference type="KEGG" id="smo:SELMODRAFT_91525"/>
<dbReference type="InterPro" id="IPR002933">
    <property type="entry name" value="Peptidase_M20"/>
</dbReference>
<dbReference type="GO" id="GO:0000256">
    <property type="term" value="P:allantoin catabolic process"/>
    <property type="evidence" value="ECO:0000318"/>
    <property type="project" value="GO_Central"/>
</dbReference>
<dbReference type="GO" id="GO:0047652">
    <property type="term" value="F:allantoate deiminase activity"/>
    <property type="evidence" value="ECO:0000318"/>
    <property type="project" value="GO_Central"/>
</dbReference>
<sequence length="494" mass="52451">MAAAPCGLLLVLLLLASKWNLRLHANRPSNVLPLLCVVLTEIATSEDSLDAIKTLRDEAVARLNQLGKTSDSKEFLERTFLSPAAIRAGKLVQEWMQDAGLDTWMDDIGNIHGRADGANASAPALLMGSHLDTVIDAGKYDGALGIVSAIAAVKMLNSNGKLRSYVRPIEIIAFCDEEGVRFQSTFLGSAAVAGVLRPDILSIRDRSGVTLETSLKTRSFKGTRDSLVQLRYSPESVWGYVEVHIEQGPVLEARGIPLGLVEAIAGQTRLKVRLHGAQGHAGTVPMAMRKDPMPGAAQAIVSVEKLCRDSPTLARVPGGGRLVCTVGEIFSWPGASNVIPGEQVAFTIDLRATDDSLREEIVGEVEESIRSICRGRGLSCTIDKMHEAKAVGCDKDLMASLKAAAESTVLEVPGGGGVDAPAADDLVPSLMSGAGHDAMAMSHLTKIGMLFVRCKGGISHSPAESVSDDDVLASSLSLLHFLNNHLEHEQPAPI</sequence>
<comment type="similarity">
    <text evidence="2">Belongs to the peptidase M20A family.</text>
</comment>
<protein>
    <recommendedName>
        <fullName evidence="9">Peptidase M20 dimerisation domain-containing protein</fullName>
    </recommendedName>
</protein>
<evidence type="ECO:0000256" key="5">
    <source>
        <dbReference type="ARBA" id="ARBA00022723"/>
    </source>
</evidence>
<reference evidence="10 11" key="1">
    <citation type="journal article" date="2011" name="Science">
        <title>The Selaginella genome identifies genetic changes associated with the evolution of vascular plants.</title>
        <authorList>
            <person name="Banks J.A."/>
            <person name="Nishiyama T."/>
            <person name="Hasebe M."/>
            <person name="Bowman J.L."/>
            <person name="Gribskov M."/>
            <person name="dePamphilis C."/>
            <person name="Albert V.A."/>
            <person name="Aono N."/>
            <person name="Aoyama T."/>
            <person name="Ambrose B.A."/>
            <person name="Ashton N.W."/>
            <person name="Axtell M.J."/>
            <person name="Barker E."/>
            <person name="Barker M.S."/>
            <person name="Bennetzen J.L."/>
            <person name="Bonawitz N.D."/>
            <person name="Chapple C."/>
            <person name="Cheng C."/>
            <person name="Correa L.G."/>
            <person name="Dacre M."/>
            <person name="DeBarry J."/>
            <person name="Dreyer I."/>
            <person name="Elias M."/>
            <person name="Engstrom E.M."/>
            <person name="Estelle M."/>
            <person name="Feng L."/>
            <person name="Finet C."/>
            <person name="Floyd S.K."/>
            <person name="Frommer W.B."/>
            <person name="Fujita T."/>
            <person name="Gramzow L."/>
            <person name="Gutensohn M."/>
            <person name="Harholt J."/>
            <person name="Hattori M."/>
            <person name="Heyl A."/>
            <person name="Hirai T."/>
            <person name="Hiwatashi Y."/>
            <person name="Ishikawa M."/>
            <person name="Iwata M."/>
            <person name="Karol K.G."/>
            <person name="Koehler B."/>
            <person name="Kolukisaoglu U."/>
            <person name="Kubo M."/>
            <person name="Kurata T."/>
            <person name="Lalonde S."/>
            <person name="Li K."/>
            <person name="Li Y."/>
            <person name="Litt A."/>
            <person name="Lyons E."/>
            <person name="Manning G."/>
            <person name="Maruyama T."/>
            <person name="Michael T.P."/>
            <person name="Mikami K."/>
            <person name="Miyazaki S."/>
            <person name="Morinaga S."/>
            <person name="Murata T."/>
            <person name="Mueller-Roeber B."/>
            <person name="Nelson D.R."/>
            <person name="Obara M."/>
            <person name="Oguri Y."/>
            <person name="Olmstead R.G."/>
            <person name="Onodera N."/>
            <person name="Petersen B.L."/>
            <person name="Pils B."/>
            <person name="Prigge M."/>
            <person name="Rensing S.A."/>
            <person name="Riano-Pachon D.M."/>
            <person name="Roberts A.W."/>
            <person name="Sato Y."/>
            <person name="Scheller H.V."/>
            <person name="Schulz B."/>
            <person name="Schulz C."/>
            <person name="Shakirov E.V."/>
            <person name="Shibagaki N."/>
            <person name="Shinohara N."/>
            <person name="Shippen D.E."/>
            <person name="Soerensen I."/>
            <person name="Sotooka R."/>
            <person name="Sugimoto N."/>
            <person name="Sugita M."/>
            <person name="Sumikawa N."/>
            <person name="Tanurdzic M."/>
            <person name="Theissen G."/>
            <person name="Ulvskov P."/>
            <person name="Wakazuki S."/>
            <person name="Weng J.K."/>
            <person name="Willats W.W."/>
            <person name="Wipf D."/>
            <person name="Wolf P.G."/>
            <person name="Yang L."/>
            <person name="Zimmer A.D."/>
            <person name="Zhu Q."/>
            <person name="Mitros T."/>
            <person name="Hellsten U."/>
            <person name="Loque D."/>
            <person name="Otillar R."/>
            <person name="Salamov A."/>
            <person name="Schmutz J."/>
            <person name="Shapiro H."/>
            <person name="Lindquist E."/>
            <person name="Lucas S."/>
            <person name="Rokhsar D."/>
            <person name="Grigoriev I.V."/>
        </authorList>
    </citation>
    <scope>NUCLEOTIDE SEQUENCE [LARGE SCALE GENOMIC DNA]</scope>
</reference>
<dbReference type="PANTHER" id="PTHR32494">
    <property type="entry name" value="ALLANTOATE DEIMINASE-RELATED"/>
    <property type="match status" value="1"/>
</dbReference>
<evidence type="ECO:0000259" key="9">
    <source>
        <dbReference type="Pfam" id="PF07687"/>
    </source>
</evidence>
<dbReference type="InterPro" id="IPR010158">
    <property type="entry name" value="Amidase_Cbmase"/>
</dbReference>
<comment type="cofactor">
    <cofactor evidence="1">
        <name>Mn(2+)</name>
        <dbReference type="ChEBI" id="CHEBI:29035"/>
    </cofactor>
</comment>
<dbReference type="CDD" id="cd03884">
    <property type="entry name" value="M20_bAS"/>
    <property type="match status" value="1"/>
</dbReference>
<organism evidence="11">
    <name type="scientific">Selaginella moellendorffii</name>
    <name type="common">Spikemoss</name>
    <dbReference type="NCBI Taxonomy" id="88036"/>
    <lineage>
        <taxon>Eukaryota</taxon>
        <taxon>Viridiplantae</taxon>
        <taxon>Streptophyta</taxon>
        <taxon>Embryophyta</taxon>
        <taxon>Tracheophyta</taxon>
        <taxon>Lycopodiopsida</taxon>
        <taxon>Selaginellales</taxon>
        <taxon>Selaginellaceae</taxon>
        <taxon>Selaginella</taxon>
    </lineage>
</organism>
<evidence type="ECO:0000313" key="10">
    <source>
        <dbReference type="EMBL" id="EFJ29608.1"/>
    </source>
</evidence>
<dbReference type="Gene3D" id="3.40.630.10">
    <property type="entry name" value="Zn peptidases"/>
    <property type="match status" value="1"/>
</dbReference>
<dbReference type="EMBL" id="GL377577">
    <property type="protein sequence ID" value="EFJ29608.1"/>
    <property type="molecule type" value="Genomic_DNA"/>
</dbReference>
<proteinExistence type="inferred from homology"/>
<evidence type="ECO:0000256" key="2">
    <source>
        <dbReference type="ARBA" id="ARBA00006247"/>
    </source>
</evidence>
<evidence type="ECO:0000256" key="6">
    <source>
        <dbReference type="ARBA" id="ARBA00022801"/>
    </source>
</evidence>
<dbReference type="HOGENOM" id="CLU_024588_6_1_1"/>
<accession>D8RE65</accession>
<keyword evidence="11" id="KW-1185">Reference proteome</keyword>
<dbReference type="eggNOG" id="ENOG502QSJ5">
    <property type="taxonomic scope" value="Eukaryota"/>
</dbReference>
<dbReference type="FunCoup" id="D8RE65">
    <property type="interactions" value="10"/>
</dbReference>
<name>D8RE65_SELML</name>
<feature type="signal peptide" evidence="8">
    <location>
        <begin position="1"/>
        <end position="25"/>
    </location>
</feature>
<dbReference type="InParanoid" id="D8RE65"/>
<dbReference type="GO" id="GO:0046872">
    <property type="term" value="F:metal ion binding"/>
    <property type="evidence" value="ECO:0007669"/>
    <property type="project" value="UniProtKB-KW"/>
</dbReference>
<dbReference type="InterPro" id="IPR036264">
    <property type="entry name" value="Bact_exopeptidase_dim_dom"/>
</dbReference>
<dbReference type="SUPFAM" id="SSF53187">
    <property type="entry name" value="Zn-dependent exopeptidases"/>
    <property type="match status" value="1"/>
</dbReference>
<dbReference type="OMA" id="EQIFYYA"/>
<dbReference type="Pfam" id="PF07687">
    <property type="entry name" value="M20_dimer"/>
    <property type="match status" value="1"/>
</dbReference>
<feature type="chain" id="PRO_5003121732" description="Peptidase M20 dimerisation domain-containing protein" evidence="8">
    <location>
        <begin position="26"/>
        <end position="494"/>
    </location>
</feature>
<dbReference type="STRING" id="88036.D8RE65"/>
<dbReference type="AlphaFoldDB" id="D8RE65"/>
<dbReference type="Pfam" id="PF01546">
    <property type="entry name" value="Peptidase_M20"/>
    <property type="match status" value="1"/>
</dbReference>
<evidence type="ECO:0000256" key="4">
    <source>
        <dbReference type="ARBA" id="ARBA00022631"/>
    </source>
</evidence>
<dbReference type="NCBIfam" id="TIGR01879">
    <property type="entry name" value="hydantase"/>
    <property type="match status" value="1"/>
</dbReference>
<dbReference type="SUPFAM" id="SSF55031">
    <property type="entry name" value="Bacterial exopeptidase dimerisation domain"/>
    <property type="match status" value="1"/>
</dbReference>
<dbReference type="Gene3D" id="3.30.70.360">
    <property type="match status" value="1"/>
</dbReference>
<gene>
    <name evidence="10" type="ORF">SELMODRAFT_91525</name>
</gene>
<dbReference type="InterPro" id="IPR001261">
    <property type="entry name" value="ArgE/DapE_CS"/>
</dbReference>
<evidence type="ECO:0000256" key="8">
    <source>
        <dbReference type="SAM" id="SignalP"/>
    </source>
</evidence>
<dbReference type="Gramene" id="EFJ29608">
    <property type="protein sequence ID" value="EFJ29608"/>
    <property type="gene ID" value="SELMODRAFT_91525"/>
</dbReference>
<keyword evidence="8" id="KW-0732">Signal</keyword>
<keyword evidence="7" id="KW-0464">Manganese</keyword>
<evidence type="ECO:0000256" key="3">
    <source>
        <dbReference type="ARBA" id="ARBA00011738"/>
    </source>
</evidence>
<feature type="domain" description="Peptidase M20 dimerisation" evidence="9">
    <location>
        <begin position="266"/>
        <end position="372"/>
    </location>
</feature>